<reference evidence="1 2" key="1">
    <citation type="submission" date="2019-12" db="EMBL/GenBank/DDBJ databases">
        <title>Functional and genomic insights into the Sphingobium yanoikuyae YC-JY1, a bacterium efficiently degrading bisphenol A.</title>
        <authorList>
            <person name="Jia Y."/>
            <person name="Li X."/>
            <person name="Wang J."/>
            <person name="Eltoukhy A."/>
            <person name="Lamraoui I."/>
            <person name="Yan Y."/>
        </authorList>
    </citation>
    <scope>NUCLEOTIDE SEQUENCE [LARGE SCALE GENOMIC DNA]</scope>
    <source>
        <strain evidence="1 2">YC-JY1</strain>
    </source>
</reference>
<evidence type="ECO:0000313" key="2">
    <source>
        <dbReference type="Proteomes" id="UP000464086"/>
    </source>
</evidence>
<dbReference type="EMBL" id="CP047218">
    <property type="protein sequence ID" value="QHD66724.1"/>
    <property type="molecule type" value="Genomic_DNA"/>
</dbReference>
<proteinExistence type="predicted"/>
<protein>
    <submittedName>
        <fullName evidence="1">Uncharacterized protein</fullName>
    </submittedName>
</protein>
<accession>A0A6P1GES0</accession>
<dbReference type="Proteomes" id="UP000464086">
    <property type="component" value="Chromosome"/>
</dbReference>
<organism evidence="1 2">
    <name type="scientific">Sphingobium yanoikuyae</name>
    <name type="common">Sphingomonas yanoikuyae</name>
    <dbReference type="NCBI Taxonomy" id="13690"/>
    <lineage>
        <taxon>Bacteria</taxon>
        <taxon>Pseudomonadati</taxon>
        <taxon>Pseudomonadota</taxon>
        <taxon>Alphaproteobacteria</taxon>
        <taxon>Sphingomonadales</taxon>
        <taxon>Sphingomonadaceae</taxon>
        <taxon>Sphingobium</taxon>
    </lineage>
</organism>
<dbReference type="AlphaFoldDB" id="A0A6P1GES0"/>
<name>A0A6P1GES0_SPHYA</name>
<gene>
    <name evidence="1" type="ORF">GS397_06420</name>
</gene>
<evidence type="ECO:0000313" key="1">
    <source>
        <dbReference type="EMBL" id="QHD66724.1"/>
    </source>
</evidence>
<sequence length="108" mass="11966">MARVSSWRREALGFGGWLVGAMGLKFGFLPPVDPVCPEQCASGKPAAIGRALKCRSDQTKHRGIELGQMELLIVQKSRFCQKRHYNAHSAVPRRENGSVHTGEWSFEG</sequence>
<dbReference type="RefSeq" id="WP_159365994.1">
    <property type="nucleotide sequence ID" value="NZ_CP047218.1"/>
</dbReference>